<dbReference type="Proteomes" id="UP000030392">
    <property type="component" value="Unassembled WGS sequence"/>
</dbReference>
<evidence type="ECO:0000313" key="2">
    <source>
        <dbReference type="Proteomes" id="UP000030392"/>
    </source>
</evidence>
<accession>A0A0A2CA70</accession>
<gene>
    <name evidence="1" type="ORF">EV03_0097</name>
</gene>
<name>A0A0A2CA70_PROMR</name>
<proteinExistence type="predicted"/>
<protein>
    <submittedName>
        <fullName evidence="1">Uncharacterized protein</fullName>
    </submittedName>
</protein>
<evidence type="ECO:0000313" key="1">
    <source>
        <dbReference type="EMBL" id="KGG22427.1"/>
    </source>
</evidence>
<dbReference type="AlphaFoldDB" id="A0A0A2CA70"/>
<dbReference type="EMBL" id="JNAX01000002">
    <property type="protein sequence ID" value="KGG22427.1"/>
    <property type="molecule type" value="Genomic_DNA"/>
</dbReference>
<sequence length="66" mass="7599">MSRLTRQEPYKGIKLIQEIWDLGLTLAFTEGRWRGDVLTGKERGIFGQVEAALEAASWEWKSCKNE</sequence>
<reference evidence="2" key="1">
    <citation type="journal article" date="2014" name="Sci. Data">
        <title>Genomes of diverse isolates of the marine cyanobacterium Prochlorococcus.</title>
        <authorList>
            <person name="Biller S."/>
            <person name="Berube P."/>
            <person name="Thompson J."/>
            <person name="Kelly L."/>
            <person name="Roggensack S."/>
            <person name="Awad L."/>
            <person name="Roache-Johnson K."/>
            <person name="Ding H."/>
            <person name="Giovannoni S.J."/>
            <person name="Moore L.R."/>
            <person name="Chisholm S.W."/>
        </authorList>
    </citation>
    <scope>NUCLEOTIDE SEQUENCE [LARGE SCALE GENOMIC DNA]</scope>
    <source>
        <strain evidence="2">PAC1</strain>
    </source>
</reference>
<comment type="caution">
    <text evidence="1">The sequence shown here is derived from an EMBL/GenBank/DDBJ whole genome shotgun (WGS) entry which is preliminary data.</text>
</comment>
<organism evidence="1 2">
    <name type="scientific">Prochlorococcus marinus str. PAC1</name>
    <dbReference type="NCBI Taxonomy" id="59924"/>
    <lineage>
        <taxon>Bacteria</taxon>
        <taxon>Bacillati</taxon>
        <taxon>Cyanobacteriota</taxon>
        <taxon>Cyanophyceae</taxon>
        <taxon>Synechococcales</taxon>
        <taxon>Prochlorococcaceae</taxon>
        <taxon>Prochlorococcus</taxon>
    </lineage>
</organism>